<feature type="transmembrane region" description="Helical" evidence="2">
    <location>
        <begin position="342"/>
        <end position="362"/>
    </location>
</feature>
<dbReference type="EMBL" id="JASBNA010000008">
    <property type="protein sequence ID" value="KAK7689570.1"/>
    <property type="molecule type" value="Genomic_DNA"/>
</dbReference>
<feature type="region of interest" description="Disordered" evidence="1">
    <location>
        <begin position="86"/>
        <end position="125"/>
    </location>
</feature>
<sequence length="407" mass="45901">MLRLQGVLTFTTIMPHKNHDASSTSLTSMSRTKARFITYHTQLRRPFSWFHPTRAEFRQDIQQLPAQQDNVRPSLAVLNSTWNSRASRKRRYPPKPIQVKDRSGGERIADDESSEPPSPQRVPSNGWMVTEQRLKHPSSELKVHLTWDISFWVAVVFILGSTAWIVNGFYLFLPLVDIGGDHSTAASWWGFAGGTLFEVGSYLMYVEALNTEHDQLFGPALWGLLSQKLGQRKDEYDEKESGNKTHKFRWIGFGSFRDLGFLACFIQMFAATIFWVSTITGLPHVIPNLTTSPPVAIADVFYWSPQVVGGTGFIISSILLMEEVQKSWWKPNLKSLGWHVGLWNLVGAIGFTLCGALGYGALSSSGVNYQSVLSTFWGSFAFEIGSVIQLWETLWREPPVTYSNEQA</sequence>
<feature type="transmembrane region" description="Helical" evidence="2">
    <location>
        <begin position="149"/>
        <end position="173"/>
    </location>
</feature>
<evidence type="ECO:0000313" key="4">
    <source>
        <dbReference type="Proteomes" id="UP001385951"/>
    </source>
</evidence>
<organism evidence="3 4">
    <name type="scientific">Cerrena zonata</name>
    <dbReference type="NCBI Taxonomy" id="2478898"/>
    <lineage>
        <taxon>Eukaryota</taxon>
        <taxon>Fungi</taxon>
        <taxon>Dikarya</taxon>
        <taxon>Basidiomycota</taxon>
        <taxon>Agaricomycotina</taxon>
        <taxon>Agaricomycetes</taxon>
        <taxon>Polyporales</taxon>
        <taxon>Cerrenaceae</taxon>
        <taxon>Cerrena</taxon>
    </lineage>
</organism>
<keyword evidence="2" id="KW-0812">Transmembrane</keyword>
<keyword evidence="2" id="KW-1133">Transmembrane helix</keyword>
<keyword evidence="2" id="KW-0472">Membrane</keyword>
<comment type="caution">
    <text evidence="3">The sequence shown here is derived from an EMBL/GenBank/DDBJ whole genome shotgun (WGS) entry which is preliminary data.</text>
</comment>
<feature type="transmembrane region" description="Helical" evidence="2">
    <location>
        <begin position="185"/>
        <end position="205"/>
    </location>
</feature>
<evidence type="ECO:0000256" key="1">
    <source>
        <dbReference type="SAM" id="MobiDB-lite"/>
    </source>
</evidence>
<evidence type="ECO:0008006" key="5">
    <source>
        <dbReference type="Google" id="ProtNLM"/>
    </source>
</evidence>
<dbReference type="AlphaFoldDB" id="A0AAW0GEK4"/>
<reference evidence="3 4" key="1">
    <citation type="submission" date="2022-09" db="EMBL/GenBank/DDBJ databases">
        <authorList>
            <person name="Palmer J.M."/>
        </authorList>
    </citation>
    <scope>NUCLEOTIDE SEQUENCE [LARGE SCALE GENOMIC DNA]</scope>
    <source>
        <strain evidence="3 4">DSM 7382</strain>
    </source>
</reference>
<accession>A0AAW0GEK4</accession>
<keyword evidence="4" id="KW-1185">Reference proteome</keyword>
<evidence type="ECO:0000256" key="2">
    <source>
        <dbReference type="SAM" id="Phobius"/>
    </source>
</evidence>
<feature type="transmembrane region" description="Helical" evidence="2">
    <location>
        <begin position="300"/>
        <end position="321"/>
    </location>
</feature>
<dbReference type="Proteomes" id="UP001385951">
    <property type="component" value="Unassembled WGS sequence"/>
</dbReference>
<feature type="transmembrane region" description="Helical" evidence="2">
    <location>
        <begin position="259"/>
        <end position="280"/>
    </location>
</feature>
<name>A0AAW0GEK4_9APHY</name>
<evidence type="ECO:0000313" key="3">
    <source>
        <dbReference type="EMBL" id="KAK7689570.1"/>
    </source>
</evidence>
<protein>
    <recommendedName>
        <fullName evidence="5">Integral membrane protein</fullName>
    </recommendedName>
</protein>
<proteinExistence type="predicted"/>
<feature type="compositionally biased region" description="Basic and acidic residues" evidence="1">
    <location>
        <begin position="98"/>
        <end position="110"/>
    </location>
</feature>
<gene>
    <name evidence="3" type="ORF">QCA50_007362</name>
</gene>